<sequence length="549" mass="60646">MHLTRAVLTIALAATTTTALPRCTSGNIADEACHAIQARGHDKLDISDIRGQDRQETSFHEKLDNANSANQGRKLTQGHSGSGMMSQRRSVEQESSPILMDVGKTRVAQKGNNGELEADVLFLDPEISKGSEYLSETDHNIPDMDGDWNSKLQSREDGKHTSIAAKEAFIDDTDPISRNTNMKIGFKVKVRDFVKGLGHDHSDDSVGQPQPSDREDRVHESDFGATMDTIAVSHGKGMKAEDVPHHLPLKESISMLSQQNDKTLMHDLQGSNVRECDCSSPSQRRSSISQVPVSDMQHNTLWPVSVSKHDDITRPISRRQFHSEPQPHAQEAAGRIGNTGPGQVYSESIFNEGQSKDPRFEREAMGNVMSGQKADFTWEGNGQTTSKTGNKGEMKESDKVDNWSENSNRKSESGTSNGNNNDKKIIHNWRQVTQRDGGDTESNAMKQAHMMMPGVDSPMTEKSVLQTRDQRDDENIEPGAKGTSRMMSGAQREDNLDQDHQKQYACVGSCEANSVYGAKPWEKISESADLDQGNHGEDHTRKNAGVWTN</sequence>
<keyword evidence="2" id="KW-0732">Signal</keyword>
<organism evidence="3 4">
    <name type="scientific">Lasiosphaeria ovina</name>
    <dbReference type="NCBI Taxonomy" id="92902"/>
    <lineage>
        <taxon>Eukaryota</taxon>
        <taxon>Fungi</taxon>
        <taxon>Dikarya</taxon>
        <taxon>Ascomycota</taxon>
        <taxon>Pezizomycotina</taxon>
        <taxon>Sordariomycetes</taxon>
        <taxon>Sordariomycetidae</taxon>
        <taxon>Sordariales</taxon>
        <taxon>Lasiosphaeriaceae</taxon>
        <taxon>Lasiosphaeria</taxon>
    </lineage>
</organism>
<feature type="compositionally biased region" description="Polar residues" evidence="1">
    <location>
        <begin position="380"/>
        <end position="389"/>
    </location>
</feature>
<dbReference type="EMBL" id="JAULSN010000001">
    <property type="protein sequence ID" value="KAK3382037.1"/>
    <property type="molecule type" value="Genomic_DNA"/>
</dbReference>
<evidence type="ECO:0000313" key="3">
    <source>
        <dbReference type="EMBL" id="KAK3382037.1"/>
    </source>
</evidence>
<feature type="compositionally biased region" description="Basic and acidic residues" evidence="1">
    <location>
        <begin position="390"/>
        <end position="412"/>
    </location>
</feature>
<accession>A0AAE0NI96</accession>
<feature type="region of interest" description="Disordered" evidence="1">
    <location>
        <begin position="467"/>
        <end position="488"/>
    </location>
</feature>
<reference evidence="3" key="2">
    <citation type="submission" date="2023-06" db="EMBL/GenBank/DDBJ databases">
        <authorList>
            <consortium name="Lawrence Berkeley National Laboratory"/>
            <person name="Haridas S."/>
            <person name="Hensen N."/>
            <person name="Bonometti L."/>
            <person name="Westerberg I."/>
            <person name="Brannstrom I.O."/>
            <person name="Guillou S."/>
            <person name="Cros-Aarteil S."/>
            <person name="Calhoun S."/>
            <person name="Kuo A."/>
            <person name="Mondo S."/>
            <person name="Pangilinan J."/>
            <person name="Riley R."/>
            <person name="Labutti K."/>
            <person name="Andreopoulos B."/>
            <person name="Lipzen A."/>
            <person name="Chen C."/>
            <person name="Yanf M."/>
            <person name="Daum C."/>
            <person name="Ng V."/>
            <person name="Clum A."/>
            <person name="Steindorff A."/>
            <person name="Ohm R."/>
            <person name="Martin F."/>
            <person name="Silar P."/>
            <person name="Natvig D."/>
            <person name="Lalanne C."/>
            <person name="Gautier V."/>
            <person name="Ament-Velasquez S.L."/>
            <person name="Kruys A."/>
            <person name="Hutchinson M.I."/>
            <person name="Powell A.J."/>
            <person name="Barry K."/>
            <person name="Miller A.N."/>
            <person name="Grigoriev I.V."/>
            <person name="Debuchy R."/>
            <person name="Gladieux P."/>
            <person name="Thoren M.H."/>
            <person name="Johannesson H."/>
        </authorList>
    </citation>
    <scope>NUCLEOTIDE SEQUENCE</scope>
    <source>
        <strain evidence="3">CBS 958.72</strain>
    </source>
</reference>
<feature type="compositionally biased region" description="Low complexity" evidence="1">
    <location>
        <begin position="279"/>
        <end position="292"/>
    </location>
</feature>
<reference evidence="3" key="1">
    <citation type="journal article" date="2023" name="Mol. Phylogenet. Evol.">
        <title>Genome-scale phylogeny and comparative genomics of the fungal order Sordariales.</title>
        <authorList>
            <person name="Hensen N."/>
            <person name="Bonometti L."/>
            <person name="Westerberg I."/>
            <person name="Brannstrom I.O."/>
            <person name="Guillou S."/>
            <person name="Cros-Aarteil S."/>
            <person name="Calhoun S."/>
            <person name="Haridas S."/>
            <person name="Kuo A."/>
            <person name="Mondo S."/>
            <person name="Pangilinan J."/>
            <person name="Riley R."/>
            <person name="LaButti K."/>
            <person name="Andreopoulos B."/>
            <person name="Lipzen A."/>
            <person name="Chen C."/>
            <person name="Yan M."/>
            <person name="Daum C."/>
            <person name="Ng V."/>
            <person name="Clum A."/>
            <person name="Steindorff A."/>
            <person name="Ohm R.A."/>
            <person name="Martin F."/>
            <person name="Silar P."/>
            <person name="Natvig D.O."/>
            <person name="Lalanne C."/>
            <person name="Gautier V."/>
            <person name="Ament-Velasquez S.L."/>
            <person name="Kruys A."/>
            <person name="Hutchinson M.I."/>
            <person name="Powell A.J."/>
            <person name="Barry K."/>
            <person name="Miller A.N."/>
            <person name="Grigoriev I.V."/>
            <person name="Debuchy R."/>
            <person name="Gladieux P."/>
            <person name="Hiltunen Thoren M."/>
            <person name="Johannesson H."/>
        </authorList>
    </citation>
    <scope>NUCLEOTIDE SEQUENCE</scope>
    <source>
        <strain evidence="3">CBS 958.72</strain>
    </source>
</reference>
<feature type="chain" id="PRO_5041939882" evidence="2">
    <location>
        <begin position="20"/>
        <end position="549"/>
    </location>
</feature>
<protein>
    <submittedName>
        <fullName evidence="3">Uncharacterized protein</fullName>
    </submittedName>
</protein>
<name>A0AAE0NI96_9PEZI</name>
<feature type="region of interest" description="Disordered" evidence="1">
    <location>
        <begin position="198"/>
        <end position="219"/>
    </location>
</feature>
<feature type="region of interest" description="Disordered" evidence="1">
    <location>
        <begin position="273"/>
        <end position="292"/>
    </location>
</feature>
<feature type="region of interest" description="Disordered" evidence="1">
    <location>
        <begin position="527"/>
        <end position="549"/>
    </location>
</feature>
<evidence type="ECO:0000256" key="2">
    <source>
        <dbReference type="SAM" id="SignalP"/>
    </source>
</evidence>
<evidence type="ECO:0000256" key="1">
    <source>
        <dbReference type="SAM" id="MobiDB-lite"/>
    </source>
</evidence>
<dbReference type="AlphaFoldDB" id="A0AAE0NI96"/>
<feature type="signal peptide" evidence="2">
    <location>
        <begin position="1"/>
        <end position="19"/>
    </location>
</feature>
<keyword evidence="4" id="KW-1185">Reference proteome</keyword>
<feature type="compositionally biased region" description="Polar residues" evidence="1">
    <location>
        <begin position="65"/>
        <end position="95"/>
    </location>
</feature>
<evidence type="ECO:0000313" key="4">
    <source>
        <dbReference type="Proteomes" id="UP001287356"/>
    </source>
</evidence>
<proteinExistence type="predicted"/>
<dbReference type="Proteomes" id="UP001287356">
    <property type="component" value="Unassembled WGS sequence"/>
</dbReference>
<feature type="region of interest" description="Disordered" evidence="1">
    <location>
        <begin position="371"/>
        <end position="426"/>
    </location>
</feature>
<feature type="compositionally biased region" description="Basic and acidic residues" evidence="1">
    <location>
        <begin position="527"/>
        <end position="541"/>
    </location>
</feature>
<feature type="region of interest" description="Disordered" evidence="1">
    <location>
        <begin position="319"/>
        <end position="346"/>
    </location>
</feature>
<gene>
    <name evidence="3" type="ORF">B0T24DRAFT_600351</name>
</gene>
<feature type="region of interest" description="Disordered" evidence="1">
    <location>
        <begin position="60"/>
        <end position="95"/>
    </location>
</feature>
<comment type="caution">
    <text evidence="3">The sequence shown here is derived from an EMBL/GenBank/DDBJ whole genome shotgun (WGS) entry which is preliminary data.</text>
</comment>